<gene>
    <name evidence="1" type="ORF">ACFQ3L_11360</name>
</gene>
<evidence type="ECO:0000313" key="2">
    <source>
        <dbReference type="Proteomes" id="UP001597249"/>
    </source>
</evidence>
<organism evidence="1 2">
    <name type="scientific">Lacticaseibacillus jixianensis</name>
    <dbReference type="NCBI Taxonomy" id="2486012"/>
    <lineage>
        <taxon>Bacteria</taxon>
        <taxon>Bacillati</taxon>
        <taxon>Bacillota</taxon>
        <taxon>Bacilli</taxon>
        <taxon>Lactobacillales</taxon>
        <taxon>Lactobacillaceae</taxon>
        <taxon>Lacticaseibacillus</taxon>
    </lineage>
</organism>
<keyword evidence="2" id="KW-1185">Reference proteome</keyword>
<comment type="caution">
    <text evidence="1">The sequence shown here is derived from an EMBL/GenBank/DDBJ whole genome shotgun (WGS) entry which is preliminary data.</text>
</comment>
<sequence>MTEKSRIMQSIEDMQAYDNGDDSRMTFHSVSVSEPPAYNAEEIKQIRKNLHVTQLSATKNKNH</sequence>
<name>A0ABW4BBN5_9LACO</name>
<evidence type="ECO:0000313" key="1">
    <source>
        <dbReference type="EMBL" id="MFD1394166.1"/>
    </source>
</evidence>
<protein>
    <submittedName>
        <fullName evidence="1">Uncharacterized protein</fullName>
    </submittedName>
</protein>
<dbReference type="EMBL" id="JBHTMO010000041">
    <property type="protein sequence ID" value="MFD1394166.1"/>
    <property type="molecule type" value="Genomic_DNA"/>
</dbReference>
<reference evidence="2" key="1">
    <citation type="journal article" date="2019" name="Int. J. Syst. Evol. Microbiol.">
        <title>The Global Catalogue of Microorganisms (GCM) 10K type strain sequencing project: providing services to taxonomists for standard genome sequencing and annotation.</title>
        <authorList>
            <consortium name="The Broad Institute Genomics Platform"/>
            <consortium name="The Broad Institute Genome Sequencing Center for Infectious Disease"/>
            <person name="Wu L."/>
            <person name="Ma J."/>
        </authorList>
    </citation>
    <scope>NUCLEOTIDE SEQUENCE [LARGE SCALE GENOMIC DNA]</scope>
    <source>
        <strain evidence="2">CCM 8911</strain>
    </source>
</reference>
<proteinExistence type="predicted"/>
<dbReference type="Proteomes" id="UP001597249">
    <property type="component" value="Unassembled WGS sequence"/>
</dbReference>
<dbReference type="RefSeq" id="WP_125586131.1">
    <property type="nucleotide sequence ID" value="NZ_JBHTMO010000041.1"/>
</dbReference>
<accession>A0ABW4BBN5</accession>